<dbReference type="InterPro" id="IPR036770">
    <property type="entry name" value="Ankyrin_rpt-contain_sf"/>
</dbReference>
<evidence type="ECO:0000313" key="7">
    <source>
        <dbReference type="Proteomes" id="UP000290288"/>
    </source>
</evidence>
<dbReference type="Pfam" id="PF13637">
    <property type="entry name" value="Ank_4"/>
    <property type="match status" value="1"/>
</dbReference>
<feature type="repeat" description="ANK" evidence="3">
    <location>
        <begin position="694"/>
        <end position="726"/>
    </location>
</feature>
<feature type="repeat" description="ANK" evidence="3">
    <location>
        <begin position="1333"/>
        <end position="1365"/>
    </location>
</feature>
<evidence type="ECO:0000259" key="5">
    <source>
        <dbReference type="Pfam" id="PF24883"/>
    </source>
</evidence>
<dbReference type="Proteomes" id="UP000290288">
    <property type="component" value="Unassembled WGS sequence"/>
</dbReference>
<feature type="repeat" description="ANK" evidence="3">
    <location>
        <begin position="1387"/>
        <end position="1415"/>
    </location>
</feature>
<proteinExistence type="predicted"/>
<dbReference type="PRINTS" id="PR01415">
    <property type="entry name" value="ANKYRIN"/>
</dbReference>
<dbReference type="Pfam" id="PF00023">
    <property type="entry name" value="Ank"/>
    <property type="match status" value="2"/>
</dbReference>
<dbReference type="STRING" id="2316362.A0A4Q2E2I5"/>
<dbReference type="Pfam" id="PF12796">
    <property type="entry name" value="Ank_2"/>
    <property type="match status" value="3"/>
</dbReference>
<dbReference type="EMBL" id="SDEE01000003">
    <property type="protein sequence ID" value="RXW25645.1"/>
    <property type="molecule type" value="Genomic_DNA"/>
</dbReference>
<accession>A0A4Q2E2I5</accession>
<dbReference type="PROSITE" id="PS50297">
    <property type="entry name" value="ANK_REP_REGION"/>
    <property type="match status" value="6"/>
</dbReference>
<protein>
    <recommendedName>
        <fullName evidence="5">Nephrocystin 3-like N-terminal domain-containing protein</fullName>
    </recommendedName>
</protein>
<feature type="coiled-coil region" evidence="4">
    <location>
        <begin position="72"/>
        <end position="99"/>
    </location>
</feature>
<keyword evidence="4" id="KW-0175">Coiled coil</keyword>
<dbReference type="PROSITE" id="PS50088">
    <property type="entry name" value="ANK_REPEAT"/>
    <property type="match status" value="9"/>
</dbReference>
<dbReference type="PANTHER" id="PTHR24178">
    <property type="entry name" value="MOLTING PROTEIN MLT-4"/>
    <property type="match status" value="1"/>
</dbReference>
<dbReference type="Gene3D" id="1.25.40.20">
    <property type="entry name" value="Ankyrin repeat-containing domain"/>
    <property type="match status" value="3"/>
</dbReference>
<evidence type="ECO:0000256" key="3">
    <source>
        <dbReference type="PROSITE-ProRule" id="PRU00023"/>
    </source>
</evidence>
<dbReference type="SMART" id="SM00248">
    <property type="entry name" value="ANK"/>
    <property type="match status" value="15"/>
</dbReference>
<feature type="repeat" description="ANK" evidence="3">
    <location>
        <begin position="878"/>
        <end position="905"/>
    </location>
</feature>
<dbReference type="OrthoDB" id="7464126at2759"/>
<evidence type="ECO:0000256" key="2">
    <source>
        <dbReference type="ARBA" id="ARBA00023043"/>
    </source>
</evidence>
<feature type="repeat" description="ANK" evidence="3">
    <location>
        <begin position="1193"/>
        <end position="1225"/>
    </location>
</feature>
<dbReference type="InterPro" id="IPR027417">
    <property type="entry name" value="P-loop_NTPase"/>
</dbReference>
<organism evidence="6 7">
    <name type="scientific">Candolleomyces aberdarensis</name>
    <dbReference type="NCBI Taxonomy" id="2316362"/>
    <lineage>
        <taxon>Eukaryota</taxon>
        <taxon>Fungi</taxon>
        <taxon>Dikarya</taxon>
        <taxon>Basidiomycota</taxon>
        <taxon>Agaricomycotina</taxon>
        <taxon>Agaricomycetes</taxon>
        <taxon>Agaricomycetidae</taxon>
        <taxon>Agaricales</taxon>
        <taxon>Agaricineae</taxon>
        <taxon>Psathyrellaceae</taxon>
        <taxon>Candolleomyces</taxon>
    </lineage>
</organism>
<dbReference type="Gene3D" id="3.40.50.300">
    <property type="entry name" value="P-loop containing nucleotide triphosphate hydrolases"/>
    <property type="match status" value="1"/>
</dbReference>
<dbReference type="InterPro" id="IPR056884">
    <property type="entry name" value="NPHP3-like_N"/>
</dbReference>
<feature type="domain" description="Nephrocystin 3-like N-terminal" evidence="5">
    <location>
        <begin position="189"/>
        <end position="342"/>
    </location>
</feature>
<keyword evidence="2 3" id="KW-0040">ANK repeat</keyword>
<keyword evidence="1" id="KW-0677">Repeat</keyword>
<feature type="repeat" description="ANK" evidence="3">
    <location>
        <begin position="941"/>
        <end position="973"/>
    </location>
</feature>
<dbReference type="InterPro" id="IPR002110">
    <property type="entry name" value="Ankyrin_rpt"/>
</dbReference>
<dbReference type="SUPFAM" id="SSF52540">
    <property type="entry name" value="P-loop containing nucleoside triphosphate hydrolases"/>
    <property type="match status" value="1"/>
</dbReference>
<evidence type="ECO:0000256" key="1">
    <source>
        <dbReference type="ARBA" id="ARBA00022737"/>
    </source>
</evidence>
<gene>
    <name evidence="6" type="ORF">EST38_g230</name>
</gene>
<dbReference type="SUPFAM" id="SSF48403">
    <property type="entry name" value="Ankyrin repeat"/>
    <property type="match status" value="4"/>
</dbReference>
<reference evidence="6 7" key="1">
    <citation type="submission" date="2019-01" db="EMBL/GenBank/DDBJ databases">
        <title>Draft genome sequence of Psathyrella aberdarensis IHI B618.</title>
        <authorList>
            <person name="Buettner E."/>
            <person name="Kellner H."/>
        </authorList>
    </citation>
    <scope>NUCLEOTIDE SEQUENCE [LARGE SCALE GENOMIC DNA]</scope>
    <source>
        <strain evidence="6 7">IHI B618</strain>
    </source>
</reference>
<keyword evidence="7" id="KW-1185">Reference proteome</keyword>
<evidence type="ECO:0000256" key="4">
    <source>
        <dbReference type="SAM" id="Coils"/>
    </source>
</evidence>
<sequence length="1512" mass="169063">MAEAIGAASAIAGLLTLAGQIAKFSYTYLSDFQNASKAQRSYLLEISALSDVLLQVESILESEDRTFLSSVASQLSVMVEKCRKELEDLKNELETRVVKDYGRFKRFQSDAIWPFKEKEIKSHIDSIHRFRNLIANIISLNTHSISVGTHQKIDGLRKEHEKRQITEWLGLSDSCYSATALEEEACAETLDWFLTSPEYLAWRDDKPSLLWCHGKPGVGKTTLSGVAFNNLQEELGDGLILHHFCDFSERNQQTSIAVVKTLLHQVLNQVNDDQIVKLRKHREKSKTTLKLATLSSILIDVCASHSTLLVLDALDEFDDRKTLYPVLKQLVQAGWRVMATSRSLPDISDAFRSYPQIEIEAAKSDLETYVALRLTESDFDTISGNQSILASIVDKADGIFLLARLIMDRLLELTTVKEMRRFLEHMPSTVHDGYRSSLDRILALPPSRSSLALRMIGWITHAERRLQVSEVLHAFAFEEGSAEVDEDNIPSLKLVLQVCVGIVSTDTENATLGLIHSTAHDFFRQLPQLQDTHLDIASTSIGYLSLPPLSTPSPNFETLSGRLRHMPFLAYAAKYWGTHAKRVEEQLASRIRSFLLNEGVVAASFQALHIGQWKNQELAAAVFASLPCRQSPLHIAAYWGLDFTLNSLLSMGGDATTKDSDGWTPLHWATSNGHESTVVILIDHGVDINSRDLKGWTPLFWACFRGFPNIVSCLLEKGADHRMRSETGWTCLHWAISRKHNEIITMLLQHHRDFSLRATSITVPVGTLTIARVKEIQTAKNHAVRRKFDDETPLELAASAEDTDVFNILLQDFDPANKQPAAFYQEHLNTWWSSQRFDHPPISNVWRALNKSESFHGQDEYLHDPLNTGVTDWKTRLLHVAIKDNKLHVAQMLLERGVNPNAPHGPHGWTAIHVAAFRRDPSFVELILRWNKDCISLQDTEGRTALHLAVMHGFESLVKILLEHGADVNCQDQQGNTPLLIACGSRASYSKDDSIRSLPLRIAQMLLQHGADTSVKNRYGQTAFLCAVAKSATAETLQTLMEAGADTSSLDGEGKSAIELYLQRGPWNQSDEVLLGQLLNQSTEDRIATLPLVALQHKRWSQFRHLRDRGIHPQKGDLIGNTQVAYDALNDGEIDILQQILKEGAVLQFSNYHSSYAVSNVVYMFKRNGNIDTAAASLAILQDTNPQILSPENTTKALHQALPTGSDQLLQLLVDYGADVYQDDTQKLDAFLLCAVHGDWNSLPCLFRIYSSRPPPPDHWLASLAEPMHALDSDQPTALIRAMKLANKLDCQTWVGRDMMSPLHQAIKKDDMKTVKLILAVDSDRDINGGDDYGWTLLHHAVYHGREGLVDLLLDRGANVGAKATKWATDWGRPSGLWKVDDWTGQPLHLAAMFSRKEIVERLLKVGADVSAKSIELNLKDKDYRSPSQGPTALHLVLSTGTFYSGVGQELDDTRMRIAQILIDSGAPIEGVVDHLSLADVLRFEAWGELWDKLRVGITQRAITTTIVMDNN</sequence>
<feature type="repeat" description="ANK" evidence="3">
    <location>
        <begin position="661"/>
        <end position="693"/>
    </location>
</feature>
<dbReference type="Pfam" id="PF24883">
    <property type="entry name" value="NPHP3_N"/>
    <property type="match status" value="1"/>
</dbReference>
<feature type="repeat" description="ANK" evidence="3">
    <location>
        <begin position="727"/>
        <end position="759"/>
    </location>
</feature>
<feature type="repeat" description="ANK" evidence="3">
    <location>
        <begin position="628"/>
        <end position="660"/>
    </location>
</feature>
<name>A0A4Q2E2I5_9AGAR</name>
<comment type="caution">
    <text evidence="6">The sequence shown here is derived from an EMBL/GenBank/DDBJ whole genome shotgun (WGS) entry which is preliminary data.</text>
</comment>
<evidence type="ECO:0000313" key="6">
    <source>
        <dbReference type="EMBL" id="RXW25645.1"/>
    </source>
</evidence>